<dbReference type="Pfam" id="PF00570">
    <property type="entry name" value="HRDC"/>
    <property type="match status" value="1"/>
</dbReference>
<feature type="domain" description="HRDC" evidence="11">
    <location>
        <begin position="512"/>
        <end position="592"/>
    </location>
</feature>
<keyword evidence="4" id="KW-0378">Hydrolase</keyword>
<dbReference type="GO" id="GO:0000175">
    <property type="term" value="F:3'-5'-RNA exonuclease activity"/>
    <property type="evidence" value="ECO:0007669"/>
    <property type="project" value="InterPro"/>
</dbReference>
<dbReference type="STRING" id="6293.A0A1I8EAR5"/>
<dbReference type="InterPro" id="IPR012588">
    <property type="entry name" value="Exosome-assoc_fac_Rrp6_N"/>
</dbReference>
<dbReference type="SUPFAM" id="SSF47819">
    <property type="entry name" value="HRDC-like"/>
    <property type="match status" value="1"/>
</dbReference>
<dbReference type="GO" id="GO:0005730">
    <property type="term" value="C:nucleolus"/>
    <property type="evidence" value="ECO:0007669"/>
    <property type="project" value="TreeGrafter"/>
</dbReference>
<dbReference type="SMART" id="SM00341">
    <property type="entry name" value="HRDC"/>
    <property type="match status" value="1"/>
</dbReference>
<dbReference type="InterPro" id="IPR002121">
    <property type="entry name" value="HRDC_dom"/>
</dbReference>
<dbReference type="SUPFAM" id="SSF53098">
    <property type="entry name" value="Ribonuclease H-like"/>
    <property type="match status" value="1"/>
</dbReference>
<feature type="region of interest" description="Disordered" evidence="10">
    <location>
        <begin position="848"/>
        <end position="878"/>
    </location>
</feature>
<protein>
    <submittedName>
        <fullName evidence="12">HRDC domain-containing protein</fullName>
    </submittedName>
</protein>
<evidence type="ECO:0000259" key="11">
    <source>
        <dbReference type="PROSITE" id="PS50967"/>
    </source>
</evidence>
<evidence type="ECO:0000256" key="1">
    <source>
        <dbReference type="ARBA" id="ARBA00004123"/>
    </source>
</evidence>
<keyword evidence="3" id="KW-0540">Nuclease</keyword>
<dbReference type="AlphaFoldDB" id="A0A1I8EAR5"/>
<dbReference type="Pfam" id="PF08066">
    <property type="entry name" value="PMC2NT"/>
    <property type="match status" value="1"/>
</dbReference>
<dbReference type="InterPro" id="IPR010997">
    <property type="entry name" value="HRDC-like_sf"/>
</dbReference>
<evidence type="ECO:0000256" key="2">
    <source>
        <dbReference type="ARBA" id="ARBA00022552"/>
    </source>
</evidence>
<dbReference type="Gene3D" id="3.30.420.10">
    <property type="entry name" value="Ribonuclease H-like superfamily/Ribonuclease H"/>
    <property type="match status" value="1"/>
</dbReference>
<dbReference type="GO" id="GO:0000176">
    <property type="term" value="C:nuclear exosome (RNase complex)"/>
    <property type="evidence" value="ECO:0007669"/>
    <property type="project" value="InterPro"/>
</dbReference>
<dbReference type="GO" id="GO:0071039">
    <property type="term" value="P:nuclear polyadenylation-dependent CUT catabolic process"/>
    <property type="evidence" value="ECO:0007669"/>
    <property type="project" value="TreeGrafter"/>
</dbReference>
<evidence type="ECO:0000256" key="3">
    <source>
        <dbReference type="ARBA" id="ARBA00022722"/>
    </source>
</evidence>
<evidence type="ECO:0000256" key="10">
    <source>
        <dbReference type="SAM" id="MobiDB-lite"/>
    </source>
</evidence>
<organism evidence="12">
    <name type="scientific">Wuchereria bancrofti</name>
    <dbReference type="NCBI Taxonomy" id="6293"/>
    <lineage>
        <taxon>Eukaryota</taxon>
        <taxon>Metazoa</taxon>
        <taxon>Ecdysozoa</taxon>
        <taxon>Nematoda</taxon>
        <taxon>Chromadorea</taxon>
        <taxon>Rhabditida</taxon>
        <taxon>Spirurina</taxon>
        <taxon>Spiruromorpha</taxon>
        <taxon>Filarioidea</taxon>
        <taxon>Onchocercidae</taxon>
        <taxon>Wuchereria</taxon>
    </lineage>
</organism>
<comment type="subcellular location">
    <subcellularLocation>
        <location evidence="1">Nucleus</location>
    </subcellularLocation>
</comment>
<name>A0A1I8EAR5_WUCBA</name>
<dbReference type="GO" id="GO:0000166">
    <property type="term" value="F:nucleotide binding"/>
    <property type="evidence" value="ECO:0007669"/>
    <property type="project" value="InterPro"/>
</dbReference>
<keyword evidence="7" id="KW-0539">Nucleus</keyword>
<dbReference type="Gene3D" id="1.10.150.80">
    <property type="entry name" value="HRDC domain"/>
    <property type="match status" value="1"/>
</dbReference>
<evidence type="ECO:0000256" key="4">
    <source>
        <dbReference type="ARBA" id="ARBA00022801"/>
    </source>
</evidence>
<dbReference type="InterPro" id="IPR049559">
    <property type="entry name" value="Rrp6p-like_exo"/>
</dbReference>
<evidence type="ECO:0000256" key="6">
    <source>
        <dbReference type="ARBA" id="ARBA00022839"/>
    </source>
</evidence>
<dbReference type="InterPro" id="IPR044876">
    <property type="entry name" value="HRDC_dom_sf"/>
</dbReference>
<dbReference type="SMART" id="SM00474">
    <property type="entry name" value="35EXOc"/>
    <property type="match status" value="1"/>
</dbReference>
<dbReference type="InterPro" id="IPR045092">
    <property type="entry name" value="Rrp6-like"/>
</dbReference>
<keyword evidence="2" id="KW-0698">rRNA processing</keyword>
<evidence type="ECO:0000256" key="9">
    <source>
        <dbReference type="SAM" id="Coils"/>
    </source>
</evidence>
<dbReference type="PANTHER" id="PTHR12124:SF47">
    <property type="entry name" value="EXOSOME COMPONENT 10"/>
    <property type="match status" value="1"/>
</dbReference>
<keyword evidence="5" id="KW-0271">Exosome</keyword>
<keyword evidence="9" id="KW-0175">Coiled coil</keyword>
<dbReference type="GO" id="GO:0071038">
    <property type="term" value="P:TRAMP-dependent tRNA surveillance pathway"/>
    <property type="evidence" value="ECO:0007669"/>
    <property type="project" value="TreeGrafter"/>
</dbReference>
<dbReference type="InterPro" id="IPR002562">
    <property type="entry name" value="3'-5'_exonuclease_dom"/>
</dbReference>
<evidence type="ECO:0000313" key="12">
    <source>
        <dbReference type="WBParaSite" id="maker-PairedContig_123-snap-gene-1.30-mRNA-1"/>
    </source>
</evidence>
<dbReference type="GO" id="GO:0071037">
    <property type="term" value="P:nuclear polyadenylation-dependent snRNA catabolic process"/>
    <property type="evidence" value="ECO:0007669"/>
    <property type="project" value="TreeGrafter"/>
</dbReference>
<keyword evidence="6" id="KW-0269">Exonuclease</keyword>
<dbReference type="CDD" id="cd06147">
    <property type="entry name" value="Rrp6p_like_exo"/>
    <property type="match status" value="1"/>
</dbReference>
<reference evidence="12" key="1">
    <citation type="submission" date="2016-11" db="UniProtKB">
        <authorList>
            <consortium name="WormBaseParasite"/>
        </authorList>
    </citation>
    <scope>IDENTIFICATION</scope>
    <source>
        <strain evidence="12">pt0022</strain>
    </source>
</reference>
<dbReference type="GO" id="GO:0071036">
    <property type="term" value="P:nuclear polyadenylation-dependent snoRNA catabolic process"/>
    <property type="evidence" value="ECO:0007669"/>
    <property type="project" value="TreeGrafter"/>
</dbReference>
<evidence type="ECO:0000256" key="7">
    <source>
        <dbReference type="ARBA" id="ARBA00023242"/>
    </source>
</evidence>
<sequence>MWKEMNGEQSTSNSSDILDSIKNVKLCAVRAVGEANALPMRTEGYELYASFPVYANLMLEQQRRITVMLREVLQNAGCRIPLPARMNDLDEFLDRIVEANDSICERAGILLDLLQKARRMEEVVVPQQILDAESTAASEQTLFERQGRYVALLRRLPGYKEKLSSPAITTAVPLLTSKEKPQIVFGIEVDNSFAEFKPKLKEKHHAVENLVKNLQIVDSDNDGNQSTMWHNDQGTNLHPYHSELNHFKIPARQLTIGVVEPLKPLSDTELVYVDTVEKLRNLRDVLNKEQEFSVDLEHNAHRSFLGLTCLMQISTRQMDYIIDPFPLWNDMHILNEPFTDPNILKVFHGADSDIVWLQRDFGIYVVNMFDTYKAMRVLNFSKFSYQHLVQTCCNHTLDKKFQKADWRLRYEFLASFNKIRQNFQHNPHWFSVYSWEMPLTVAHKTYARSDTHYLLHCYDQLRKRLLGQENAANNLLEFVYNESAQTCLNVYKKPTFESDGYEKLLVGRKPLNSRQQFALAALWKWRDERARTDDESPQYVLPCHMMLQIAEVLPREMQGILACCSPVPVHVKQELHILHQIINTSRDQPLVKRPIYAPNIGSLTLEGITSQLNKMSAIKAMLRCHLDFSSTKYNEEIRDIVTQNDDKVKCENSATAGSGDGFLSTELYTIGEDNEMESGRLTKVMEKLEDWATPYECYRIAMIEQSSRAKSECKEKEETVKSEQSAAEEKKLWSHLDSATNNPGFTEEKVTTSELQMESEKRKNAEEEMNIYEEMTLTKNELKKRRKRGAGEISIALMNDVNEIQKGSVGAVGKRGRKSNWTDAVEKCDQRVDYSTFNPDIFNKNAVPISDTYDPFKQWKRGKSKPRRGRRMQRGRKL</sequence>
<feature type="coiled-coil region" evidence="9">
    <location>
        <begin position="755"/>
        <end position="785"/>
    </location>
</feature>
<dbReference type="GO" id="GO:0071044">
    <property type="term" value="P:histone mRNA catabolic process"/>
    <property type="evidence" value="ECO:0007669"/>
    <property type="project" value="TreeGrafter"/>
</dbReference>
<accession>A0A1I8EAR5</accession>
<feature type="compositionally biased region" description="Basic residues" evidence="10">
    <location>
        <begin position="858"/>
        <end position="878"/>
    </location>
</feature>
<dbReference type="GO" id="GO:0000467">
    <property type="term" value="P:exonucleolytic trimming to generate mature 3'-end of 5.8S rRNA from tricistronic rRNA transcript (SSU-rRNA, 5.8S rRNA, LSU-rRNA)"/>
    <property type="evidence" value="ECO:0007669"/>
    <property type="project" value="InterPro"/>
</dbReference>
<dbReference type="GO" id="GO:0003727">
    <property type="term" value="F:single-stranded RNA binding"/>
    <property type="evidence" value="ECO:0007669"/>
    <property type="project" value="TreeGrafter"/>
</dbReference>
<dbReference type="PANTHER" id="PTHR12124">
    <property type="entry name" value="POLYMYOSITIS/SCLERODERMA AUTOANTIGEN-RELATED"/>
    <property type="match status" value="1"/>
</dbReference>
<dbReference type="GO" id="GO:0071051">
    <property type="term" value="P:poly(A)-dependent snoRNA 3'-end processing"/>
    <property type="evidence" value="ECO:0007669"/>
    <property type="project" value="TreeGrafter"/>
</dbReference>
<dbReference type="InterPro" id="IPR012337">
    <property type="entry name" value="RNaseH-like_sf"/>
</dbReference>
<proteinExistence type="inferred from homology"/>
<dbReference type="InterPro" id="IPR036397">
    <property type="entry name" value="RNaseH_sf"/>
</dbReference>
<evidence type="ECO:0000256" key="8">
    <source>
        <dbReference type="ARBA" id="ARBA00043957"/>
    </source>
</evidence>
<dbReference type="GO" id="GO:0071040">
    <property type="term" value="P:nuclear polyadenylation-dependent antisense transcript catabolic process"/>
    <property type="evidence" value="ECO:0007669"/>
    <property type="project" value="TreeGrafter"/>
</dbReference>
<dbReference type="FunFam" id="1.10.150.80:FF:000001">
    <property type="entry name" value="Putative exosome component 10"/>
    <property type="match status" value="1"/>
</dbReference>
<dbReference type="WBParaSite" id="maker-PairedContig_123-snap-gene-1.30-mRNA-1">
    <property type="protein sequence ID" value="maker-PairedContig_123-snap-gene-1.30-mRNA-1"/>
    <property type="gene ID" value="maker-PairedContig_123-snap-gene-1.30"/>
</dbReference>
<dbReference type="PROSITE" id="PS50967">
    <property type="entry name" value="HRDC"/>
    <property type="match status" value="1"/>
</dbReference>
<dbReference type="GO" id="GO:0071035">
    <property type="term" value="P:nuclear polyadenylation-dependent rRNA catabolic process"/>
    <property type="evidence" value="ECO:0007669"/>
    <property type="project" value="TreeGrafter"/>
</dbReference>
<evidence type="ECO:0000256" key="5">
    <source>
        <dbReference type="ARBA" id="ARBA00022835"/>
    </source>
</evidence>
<comment type="similarity">
    <text evidence="8">Belongs to the exosome component 10/RRP6 family.</text>
</comment>
<dbReference type="Pfam" id="PF01612">
    <property type="entry name" value="DNA_pol_A_exo1"/>
    <property type="match status" value="1"/>
</dbReference>